<evidence type="ECO:0000313" key="2">
    <source>
        <dbReference type="EMBL" id="NDY42616.1"/>
    </source>
</evidence>
<gene>
    <name evidence="2" type="ORF">G3N55_07135</name>
</gene>
<evidence type="ECO:0008006" key="4">
    <source>
        <dbReference type="Google" id="ProtNLM"/>
    </source>
</evidence>
<accession>A0A6N9TVW2</accession>
<keyword evidence="3" id="KW-1185">Reference proteome</keyword>
<dbReference type="EMBL" id="JAAGRR010000070">
    <property type="protein sequence ID" value="NDY42616.1"/>
    <property type="molecule type" value="Genomic_DNA"/>
</dbReference>
<dbReference type="AlphaFoldDB" id="A0A6N9TVW2"/>
<name>A0A6N9TVW2_DISTH</name>
<reference evidence="2 3" key="1">
    <citation type="submission" date="2020-02" db="EMBL/GenBank/DDBJ databases">
        <title>Comparative genomics of sulfur disproportionating microorganisms.</title>
        <authorList>
            <person name="Ward L.M."/>
            <person name="Bertran E."/>
            <person name="Johnston D.T."/>
        </authorList>
    </citation>
    <scope>NUCLEOTIDE SEQUENCE [LARGE SCALE GENOMIC DNA]</scope>
    <source>
        <strain evidence="2 3">DSM 100025</strain>
    </source>
</reference>
<dbReference type="RefSeq" id="WP_163298753.1">
    <property type="nucleotide sequence ID" value="NZ_JAAGRR010000070.1"/>
</dbReference>
<feature type="chain" id="PRO_5026775815" description="Alginate export domain-containing protein" evidence="1">
    <location>
        <begin position="23"/>
        <end position="419"/>
    </location>
</feature>
<organism evidence="2 3">
    <name type="scientific">Dissulfurirhabdus thermomarina</name>
    <dbReference type="NCBI Taxonomy" id="1765737"/>
    <lineage>
        <taxon>Bacteria</taxon>
        <taxon>Deltaproteobacteria</taxon>
        <taxon>Dissulfurirhabdaceae</taxon>
        <taxon>Dissulfurirhabdus</taxon>
    </lineage>
</organism>
<evidence type="ECO:0000313" key="3">
    <source>
        <dbReference type="Proteomes" id="UP000469346"/>
    </source>
</evidence>
<evidence type="ECO:0000256" key="1">
    <source>
        <dbReference type="SAM" id="SignalP"/>
    </source>
</evidence>
<keyword evidence="1" id="KW-0732">Signal</keyword>
<protein>
    <recommendedName>
        <fullName evidence="4">Alginate export domain-containing protein</fullName>
    </recommendedName>
</protein>
<sequence>MKRRLAALLALWLLAPGPAARGAEGRIGGYLKLQPAQARHRPDDLAAAFGDRYPTDLSGDLRLLAEARSGPWEWAVHYEVLALAGDTPAAARAAARAGSAPPGGALLPEDERRAVDLTRRLTGDDHVAAVHRLDRLYVGYAAERLVLRLGRQAVTWGEGLVFHPMDLVNPFPPAAVDTEYKAGDDMAYAQWLLPGGADLQAVIVPRRDPDGADLEAGESTLALKFHGFLAGAGVDLLYARRHGEDVAGAGWAVALGGAVWRGAFTLTRLRRGTTAGALVTNLDRSWTWLGRNVHGFAEYYRDGLGQVHVRPATQDPALAGRLERGETFTLGRDYLAAGLDVEATPLFHLLPSAIWNLGDGSGLLLGWFRYDWREDLVLTGGLTLAVGPGGTEFGGWRPRPGAPLAAPGQAAWLRAAWYF</sequence>
<proteinExistence type="predicted"/>
<feature type="signal peptide" evidence="1">
    <location>
        <begin position="1"/>
        <end position="22"/>
    </location>
</feature>
<dbReference type="Proteomes" id="UP000469346">
    <property type="component" value="Unassembled WGS sequence"/>
</dbReference>
<comment type="caution">
    <text evidence="2">The sequence shown here is derived from an EMBL/GenBank/DDBJ whole genome shotgun (WGS) entry which is preliminary data.</text>
</comment>